<accession>A0ABU8S0X9</accession>
<comment type="caution">
    <text evidence="6">The sequence shown here is derived from an EMBL/GenBank/DDBJ whole genome shotgun (WGS) entry which is preliminary data.</text>
</comment>
<evidence type="ECO:0000313" key="7">
    <source>
        <dbReference type="Proteomes" id="UP001361239"/>
    </source>
</evidence>
<dbReference type="SUPFAM" id="SSF53706">
    <property type="entry name" value="Formate dehydrogenase/DMSO reductase, domains 1-3"/>
    <property type="match status" value="1"/>
</dbReference>
<organism evidence="6 7">
    <name type="scientific">Novosphingobium anseongense</name>
    <dbReference type="NCBI Taxonomy" id="3133436"/>
    <lineage>
        <taxon>Bacteria</taxon>
        <taxon>Pseudomonadati</taxon>
        <taxon>Pseudomonadota</taxon>
        <taxon>Alphaproteobacteria</taxon>
        <taxon>Sphingomonadales</taxon>
        <taxon>Sphingomonadaceae</taxon>
        <taxon>Novosphingobium</taxon>
    </lineage>
</organism>
<dbReference type="Gene3D" id="2.40.40.20">
    <property type="match status" value="1"/>
</dbReference>
<keyword evidence="3" id="KW-0408">Iron</keyword>
<dbReference type="PANTHER" id="PTHR43742">
    <property type="entry name" value="TRIMETHYLAMINE-N-OXIDE REDUCTASE"/>
    <property type="match status" value="1"/>
</dbReference>
<dbReference type="Gene3D" id="3.40.50.740">
    <property type="match status" value="1"/>
</dbReference>
<proteinExistence type="inferred from homology"/>
<evidence type="ECO:0000256" key="4">
    <source>
        <dbReference type="ARBA" id="ARBA00023014"/>
    </source>
</evidence>
<dbReference type="EMBL" id="JBBHJZ010000005">
    <property type="protein sequence ID" value="MEJ5978912.1"/>
    <property type="molecule type" value="Genomic_DNA"/>
</dbReference>
<name>A0ABU8S0X9_9SPHN</name>
<dbReference type="InterPro" id="IPR006657">
    <property type="entry name" value="MoPterin_dinucl-bd_dom"/>
</dbReference>
<evidence type="ECO:0000313" key="6">
    <source>
        <dbReference type="EMBL" id="MEJ5978912.1"/>
    </source>
</evidence>
<keyword evidence="7" id="KW-1185">Reference proteome</keyword>
<dbReference type="CDD" id="cd02775">
    <property type="entry name" value="MopB_CT"/>
    <property type="match status" value="1"/>
</dbReference>
<gene>
    <name evidence="6" type="ORF">WG901_19825</name>
</gene>
<dbReference type="InterPro" id="IPR006963">
    <property type="entry name" value="Mopterin_OxRdtase_4Fe-4S_dom"/>
</dbReference>
<dbReference type="InterPro" id="IPR009010">
    <property type="entry name" value="Asp_de-COase-like_dom_sf"/>
</dbReference>
<dbReference type="SMART" id="SM00926">
    <property type="entry name" value="Molybdop_Fe4S4"/>
    <property type="match status" value="1"/>
</dbReference>
<dbReference type="Gene3D" id="2.20.25.90">
    <property type="entry name" value="ADC-like domains"/>
    <property type="match status" value="1"/>
</dbReference>
<dbReference type="PANTHER" id="PTHR43742:SF6">
    <property type="entry name" value="OXIDOREDUCTASE YYAE-RELATED"/>
    <property type="match status" value="1"/>
</dbReference>
<dbReference type="Pfam" id="PF04879">
    <property type="entry name" value="Molybdop_Fe4S4"/>
    <property type="match status" value="1"/>
</dbReference>
<dbReference type="Pfam" id="PF00384">
    <property type="entry name" value="Molybdopterin"/>
    <property type="match status" value="1"/>
</dbReference>
<keyword evidence="2" id="KW-0479">Metal-binding</keyword>
<feature type="domain" description="4Fe-4S Mo/W bis-MGD-type" evidence="5">
    <location>
        <begin position="4"/>
        <end position="60"/>
    </location>
</feature>
<evidence type="ECO:0000256" key="3">
    <source>
        <dbReference type="ARBA" id="ARBA00023004"/>
    </source>
</evidence>
<dbReference type="Gene3D" id="3.40.228.10">
    <property type="entry name" value="Dimethylsulfoxide Reductase, domain 2"/>
    <property type="match status" value="1"/>
</dbReference>
<protein>
    <submittedName>
        <fullName evidence="6">Molybdopterin-dependent oxidoreductase</fullName>
    </submittedName>
</protein>
<sequence length="679" mass="73884">MLMVAEHLTTCRLCPAFCGMTVEVDGTTVIGAKGDPEHPISRGYLCPKGRGVAAFHHHPQRLDYPKVDGGQSSWEATLDDLAARMQSIIERDGAEAIGYYTASGGAYDSAGRPSIGAFFRKLGSSQRYSAVTVDCAPGIRAQQIVTGGHAEITPEWFPDHQAPKLAITIGSNPVVSHAQLGMMLSDPVRWIRDYQGLGGELWVVDPRRTETARFADHHMAIRPGSDALLLAYLCRELLEDGVDPRELERHVAAEDVASLRRALAPFDLEIVAGRTGIDAVQITSLLDAIRRAGKLVITIGTGLNFTPDALTTQLLRWVILVLTGSVDREGGMWVNVGWYDQLEKRENWSATPQGEVPRTPRSRPDLPMWLGEVPCGAMVDEIESGNLKALFINGGSPLTAFPEPDRLRDALRSLELLVVIDVVANELTDMATHVLPAAAMLERSDLPGGWSQHMAYTPQVVPLGGDRRKTWWMFAELGRRLGFEVIDGLDPQTATDDEVLTAFAASGRRPPAELFAAGPRGIVLPRIYDWVHDRVLPGGKWQIAPSALLDRLPDLLRPAEPTASLVLVSGRELHNHNRMAYGRYGHKRFDADQLPCIGIHPDDAAQNGVGEGDTVTLKGDCGSLSGTLRIDRGLRPGTLHLTHGWLGRNVCRLVSSEIDPQTGQPVMMSAIPVEIAAAS</sequence>
<dbReference type="Pfam" id="PF01568">
    <property type="entry name" value="Molydop_binding"/>
    <property type="match status" value="1"/>
</dbReference>
<comment type="similarity">
    <text evidence="1">Belongs to the prokaryotic molybdopterin-containing oxidoreductase family.</text>
</comment>
<evidence type="ECO:0000256" key="2">
    <source>
        <dbReference type="ARBA" id="ARBA00022723"/>
    </source>
</evidence>
<dbReference type="RefSeq" id="WP_339588856.1">
    <property type="nucleotide sequence ID" value="NZ_JBBHJZ010000005.1"/>
</dbReference>
<reference evidence="6 7" key="1">
    <citation type="submission" date="2024-03" db="EMBL/GenBank/DDBJ databases">
        <authorList>
            <person name="Jo J.-H."/>
        </authorList>
    </citation>
    <scope>NUCLEOTIDE SEQUENCE [LARGE SCALE GENOMIC DNA]</scope>
    <source>
        <strain evidence="6 7">PS1R-30</strain>
    </source>
</reference>
<dbReference type="SUPFAM" id="SSF50692">
    <property type="entry name" value="ADC-like"/>
    <property type="match status" value="1"/>
</dbReference>
<dbReference type="PROSITE" id="PS51669">
    <property type="entry name" value="4FE4S_MOW_BIS_MGD"/>
    <property type="match status" value="1"/>
</dbReference>
<dbReference type="InterPro" id="IPR006656">
    <property type="entry name" value="Mopterin_OxRdtase"/>
</dbReference>
<evidence type="ECO:0000259" key="5">
    <source>
        <dbReference type="PROSITE" id="PS51669"/>
    </source>
</evidence>
<dbReference type="InterPro" id="IPR050612">
    <property type="entry name" value="Prok_Mopterin_Oxidored"/>
</dbReference>
<keyword evidence="4" id="KW-0411">Iron-sulfur</keyword>
<evidence type="ECO:0000256" key="1">
    <source>
        <dbReference type="ARBA" id="ARBA00010312"/>
    </source>
</evidence>
<dbReference type="Proteomes" id="UP001361239">
    <property type="component" value="Unassembled WGS sequence"/>
</dbReference>